<evidence type="ECO:0000313" key="2">
    <source>
        <dbReference type="EMBL" id="RKP37489.1"/>
    </source>
</evidence>
<evidence type="ECO:0000313" key="3">
    <source>
        <dbReference type="Proteomes" id="UP000268162"/>
    </source>
</evidence>
<name>A0A4V1J516_9FUNG</name>
<dbReference type="EMBL" id="ML002487">
    <property type="protein sequence ID" value="RKP37489.1"/>
    <property type="molecule type" value="Genomic_DNA"/>
</dbReference>
<keyword evidence="3" id="KW-1185">Reference proteome</keyword>
<feature type="chain" id="PRO_5020462252" evidence="1">
    <location>
        <begin position="23"/>
        <end position="73"/>
    </location>
</feature>
<organism evidence="2 3">
    <name type="scientific">Dimargaris cristalligena</name>
    <dbReference type="NCBI Taxonomy" id="215637"/>
    <lineage>
        <taxon>Eukaryota</taxon>
        <taxon>Fungi</taxon>
        <taxon>Fungi incertae sedis</taxon>
        <taxon>Zoopagomycota</taxon>
        <taxon>Kickxellomycotina</taxon>
        <taxon>Dimargaritomycetes</taxon>
        <taxon>Dimargaritales</taxon>
        <taxon>Dimargaritaceae</taxon>
        <taxon>Dimargaris</taxon>
    </lineage>
</organism>
<keyword evidence="1" id="KW-0732">Signal</keyword>
<dbReference type="Proteomes" id="UP000268162">
    <property type="component" value="Unassembled WGS sequence"/>
</dbReference>
<gene>
    <name evidence="2" type="ORF">BJ085DRAFT_38185</name>
</gene>
<evidence type="ECO:0000256" key="1">
    <source>
        <dbReference type="SAM" id="SignalP"/>
    </source>
</evidence>
<reference evidence="3" key="1">
    <citation type="journal article" date="2018" name="Nat. Microbiol.">
        <title>Leveraging single-cell genomics to expand the fungal tree of life.</title>
        <authorList>
            <person name="Ahrendt S.R."/>
            <person name="Quandt C.A."/>
            <person name="Ciobanu D."/>
            <person name="Clum A."/>
            <person name="Salamov A."/>
            <person name="Andreopoulos B."/>
            <person name="Cheng J.F."/>
            <person name="Woyke T."/>
            <person name="Pelin A."/>
            <person name="Henrissat B."/>
            <person name="Reynolds N.K."/>
            <person name="Benny G.L."/>
            <person name="Smith M.E."/>
            <person name="James T.Y."/>
            <person name="Grigoriev I.V."/>
        </authorList>
    </citation>
    <scope>NUCLEOTIDE SEQUENCE [LARGE SCALE GENOMIC DNA]</scope>
    <source>
        <strain evidence="3">RSA 468</strain>
    </source>
</reference>
<accession>A0A4V1J516</accession>
<protein>
    <submittedName>
        <fullName evidence="2">Uncharacterized protein</fullName>
    </submittedName>
</protein>
<proteinExistence type="predicted"/>
<feature type="signal peptide" evidence="1">
    <location>
        <begin position="1"/>
        <end position="22"/>
    </location>
</feature>
<sequence>MKFLSAVALILATIATASMAHANPADPIISTPKLAKRSVAKNLAIGGAVLAAAGTAAAAATAYGTYKVVVVGN</sequence>
<dbReference type="AlphaFoldDB" id="A0A4V1J516"/>